<evidence type="ECO:0000313" key="2">
    <source>
        <dbReference type="Proteomes" id="UP000245119"/>
    </source>
</evidence>
<sequence length="1558" mass="174140">MYNCSSQRLSRGHVILERGQEVRVQLDMPQDQMDILDVRSELSLIHNSVQRKHVPTRPGSREGRYCTGPYAARVTGLELCGHVELPWSPEAVTLYGPAALSMTLHKRDTHTGYSFIAKHVKKTQSIATLLEIKTPGSKVDRNLGFDLLGDMTDLKDLSVQHDVTGSFTNTAVLKSATCRMIVDKAVLYAVTAEVKVMRDKFDVIYFPVLEIRRPGSSDWLVKGMVSVRAHWKVLAADVLAQGFTHYPLILKTSITNTNLEKSIKLTAVHGAGVTYTFAAGTSLAFIGKGASGVDVSYFLVFTTPTRELLTLSGNGGYRPGHIFKTDLKLTIDKYKPLLAECVMTKMKRRSDVLLYGLDVSIKSAVALLKVDSVVDVKKDRMVSARVTVTHDIPSILPRDKMTVGFKATVNSNFVSKSCYITLNMDSLAIPDYSFSAKLLGEHRTKQTEAEMVVKHGQDRRDPNNQILFSTKVKHDVIDSTVANVGYKVLVSLPRKDIDFHLKGRHIHTTRSVDSACDLTFGTNQSAHAHLMFKDRSNRLLKMTGEVQIQAPVLDVVMETSVVQKNPKHFVHSVSLREGQERRHSIMTVFSLLDKFQSAYRPKHSCETALLRLMNDLLCSADAGKVTLVVLLDLSAAFDVIDHTTLLTRLQMEVGIGGSALQESDKQSFAILSDILIHGWQNIRLTGDTRLELADLKVGSSIFFGENKYGANVASAVKANKHKLMASLYYPRELYSLMTNTEQRFDGIYSSTVKVAWEDEKRVQRPLLAVRGLLHRNHKAGGDIRKLKLSAQSPAMRGFMTVDNEKPQLLVRGNIFRGRKKSSYSTTLELKKPVSLENVQFLCKILTPDRHCHRTEVEVVHTMHPKVAELLEHLVERGFSRLTRGWLPPPKETSLSVSLQGGSGQTVNQHTAEGVHTQQWWTYVHEQDTVPTGRADIQGGITVKSTIENHIDVRLNFMHKQYGHLHEQTFKLDGRSNNDTIAFVFNNNLHHFHIRSVGELDLKTQAGVVLTEWNLETIGGSILSNFSSSWCPGGKVHFEIRGHRDINRHNELIGNIIFQTPWRDLAISLVHAQSSESFLSECSLRQSDVEIVSHRIYALFMPSLIDANLTVLTPWTSKVVGALHGRYNATALTGAVEVRWTPRDRIAADGQVTLVAWNDVSVFLSVDTPFPGARVVVYEISNKNTRHGLSSFMTLRFGFGKTYGIETLLRKDPVNIRVKLQSPYENFRVLETGVQMTGSVMKMKTDADFRLYPLIGKCECLLEWECASVPNISGKLRISTPLKMLPATEISMRLKYVDDMHISRLAVQFLPSPPFTVDAVLSLSLPFLVSVEAKTPVTGFRIFNTTIKHQVSHSLTATYLQMYYPPYQMFETRAVVDWNDTANRGALIRNDLKRFEDVNLLFWNKGSLQEFAARGKLVLPENLTSFFSRLSGKLTSTDIKQMNKTLQFLGHVTSGQIPALEADVSCIVSQKLTELTWKILFKNPENADSAAVLLSNDLHATSLFLVSLRPGLEFLGSTNVTVSEGVLLFSHSLTAHLGDNVFNESLVLSRDENVTSWVG</sequence>
<gene>
    <name evidence="1" type="ORF">C0Q70_02402</name>
</gene>
<organism evidence="1 2">
    <name type="scientific">Pomacea canaliculata</name>
    <name type="common">Golden apple snail</name>
    <dbReference type="NCBI Taxonomy" id="400727"/>
    <lineage>
        <taxon>Eukaryota</taxon>
        <taxon>Metazoa</taxon>
        <taxon>Spiralia</taxon>
        <taxon>Lophotrochozoa</taxon>
        <taxon>Mollusca</taxon>
        <taxon>Gastropoda</taxon>
        <taxon>Caenogastropoda</taxon>
        <taxon>Architaenioglossa</taxon>
        <taxon>Ampullarioidea</taxon>
        <taxon>Ampullariidae</taxon>
        <taxon>Pomacea</taxon>
    </lineage>
</organism>
<dbReference type="Proteomes" id="UP000245119">
    <property type="component" value="Linkage Group LG2"/>
</dbReference>
<evidence type="ECO:0000313" key="1">
    <source>
        <dbReference type="EMBL" id="PVD35440.1"/>
    </source>
</evidence>
<dbReference type="STRING" id="400727.A0A2T7PPV9"/>
<comment type="caution">
    <text evidence="1">The sequence shown here is derived from an EMBL/GenBank/DDBJ whole genome shotgun (WGS) entry which is preliminary data.</text>
</comment>
<accession>A0A2T7PPV9</accession>
<dbReference type="EMBL" id="PZQS01000002">
    <property type="protein sequence ID" value="PVD35440.1"/>
    <property type="molecule type" value="Genomic_DNA"/>
</dbReference>
<dbReference type="OrthoDB" id="6158782at2759"/>
<name>A0A2T7PPV9_POMCA</name>
<keyword evidence="2" id="KW-1185">Reference proteome</keyword>
<proteinExistence type="predicted"/>
<protein>
    <submittedName>
        <fullName evidence="1">Uncharacterized protein</fullName>
    </submittedName>
</protein>
<reference evidence="1 2" key="1">
    <citation type="submission" date="2018-04" db="EMBL/GenBank/DDBJ databases">
        <title>The genome of golden apple snail Pomacea canaliculata provides insight into stress tolerance and invasive adaptation.</title>
        <authorList>
            <person name="Liu C."/>
            <person name="Liu B."/>
            <person name="Ren Y."/>
            <person name="Zhang Y."/>
            <person name="Wang H."/>
            <person name="Li S."/>
            <person name="Jiang F."/>
            <person name="Yin L."/>
            <person name="Zhang G."/>
            <person name="Qian W."/>
            <person name="Fan W."/>
        </authorList>
    </citation>
    <scope>NUCLEOTIDE SEQUENCE [LARGE SCALE GENOMIC DNA]</scope>
    <source>
        <strain evidence="1">SZHN2017</strain>
        <tissue evidence="1">Muscle</tissue>
    </source>
</reference>